<proteinExistence type="predicted"/>
<dbReference type="EMBL" id="JAETXX010000005">
    <property type="protein sequence ID" value="MCF8715147.1"/>
    <property type="molecule type" value="Genomic_DNA"/>
</dbReference>
<sequence>MNFLTIATFALQSPDGIPKPGNNDPINLQSWSEVIIYVMIPILLIIFYFVWRKNKRNRRD</sequence>
<keyword evidence="3" id="KW-1185">Reference proteome</keyword>
<comment type="caution">
    <text evidence="2">The sequence shown here is derived from an EMBL/GenBank/DDBJ whole genome shotgun (WGS) entry which is preliminary data.</text>
</comment>
<evidence type="ECO:0000256" key="1">
    <source>
        <dbReference type="SAM" id="Phobius"/>
    </source>
</evidence>
<feature type="transmembrane region" description="Helical" evidence="1">
    <location>
        <begin position="34"/>
        <end position="51"/>
    </location>
</feature>
<keyword evidence="1" id="KW-0472">Membrane</keyword>
<evidence type="ECO:0000313" key="3">
    <source>
        <dbReference type="Proteomes" id="UP000829517"/>
    </source>
</evidence>
<gene>
    <name evidence="2" type="ORF">JM658_09950</name>
</gene>
<keyword evidence="1" id="KW-1133">Transmembrane helix</keyword>
<reference evidence="2 3" key="1">
    <citation type="submission" date="2021-01" db="EMBL/GenBank/DDBJ databases">
        <title>Genome sequencing of Joostella atrarenae M1-2 (= KCTC 23194).</title>
        <authorList>
            <person name="Zakaria M.R."/>
            <person name="Lam M.Q."/>
            <person name="Chong C.S."/>
        </authorList>
    </citation>
    <scope>NUCLEOTIDE SEQUENCE [LARGE SCALE GENOMIC DNA]</scope>
    <source>
        <strain evidence="2 3">M1-2</strain>
    </source>
</reference>
<organism evidence="2 3">
    <name type="scientific">Joostella atrarenae</name>
    <dbReference type="NCBI Taxonomy" id="679257"/>
    <lineage>
        <taxon>Bacteria</taxon>
        <taxon>Pseudomonadati</taxon>
        <taxon>Bacteroidota</taxon>
        <taxon>Flavobacteriia</taxon>
        <taxon>Flavobacteriales</taxon>
        <taxon>Flavobacteriaceae</taxon>
        <taxon>Joostella</taxon>
    </lineage>
</organism>
<dbReference type="RefSeq" id="WP_236959113.1">
    <property type="nucleotide sequence ID" value="NZ_JAETXX010000005.1"/>
</dbReference>
<evidence type="ECO:0000313" key="2">
    <source>
        <dbReference type="EMBL" id="MCF8715147.1"/>
    </source>
</evidence>
<name>A0ABS9J3Z6_9FLAO</name>
<accession>A0ABS9J3Z6</accession>
<keyword evidence="1" id="KW-0812">Transmembrane</keyword>
<dbReference type="Proteomes" id="UP000829517">
    <property type="component" value="Unassembled WGS sequence"/>
</dbReference>
<protein>
    <submittedName>
        <fullName evidence="2">Adenylosuccinate synthetase</fullName>
    </submittedName>
</protein>